<proteinExistence type="inferred from homology"/>
<dbReference type="InterPro" id="IPR002347">
    <property type="entry name" value="SDR_fam"/>
</dbReference>
<keyword evidence="2" id="KW-0560">Oxidoreductase</keyword>
<evidence type="ECO:0000313" key="3">
    <source>
        <dbReference type="EMBL" id="KIN08300.1"/>
    </source>
</evidence>
<comment type="similarity">
    <text evidence="1">Belongs to the short-chain dehydrogenases/reductases (SDR) family.</text>
</comment>
<dbReference type="InterPro" id="IPR036291">
    <property type="entry name" value="NAD(P)-bd_dom_sf"/>
</dbReference>
<dbReference type="Pfam" id="PF13561">
    <property type="entry name" value="adh_short_C2"/>
    <property type="match status" value="1"/>
</dbReference>
<accession>A0A0C3HZM2</accession>
<sequence length="214" mass="22765">MSSPAPTTHLDGKVALLTASSRGMGRQNALEMASRGADIAANYSSSAPAADVVVDSIEKLGRQAIAIQADISQSGAIANLFEKVYEHFNRINIIVSNIRVKSFGHKSRPVLGSKAAVEAFVRCLAHNMDDKRITANCLAPGGVKIDMYVEAARKYIPGADDWSDEKVEEVVSHFSPLGRVGVPEDISRVLVFLVSDNGFWINGQVLTVGGGAVA</sequence>
<dbReference type="SUPFAM" id="SSF51735">
    <property type="entry name" value="NAD(P)-binding Rossmann-fold domains"/>
    <property type="match status" value="1"/>
</dbReference>
<dbReference type="PRINTS" id="PR00081">
    <property type="entry name" value="GDHRDH"/>
</dbReference>
<keyword evidence="4" id="KW-1185">Reference proteome</keyword>
<dbReference type="STRING" id="913774.A0A0C3HZM2"/>
<dbReference type="Pfam" id="PF00106">
    <property type="entry name" value="adh_short"/>
    <property type="match status" value="1"/>
</dbReference>
<evidence type="ECO:0000313" key="4">
    <source>
        <dbReference type="Proteomes" id="UP000054321"/>
    </source>
</evidence>
<dbReference type="OrthoDB" id="47007at2759"/>
<dbReference type="Gene3D" id="3.40.50.720">
    <property type="entry name" value="NAD(P)-binding Rossmann-like Domain"/>
    <property type="match status" value="2"/>
</dbReference>
<dbReference type="Proteomes" id="UP000054321">
    <property type="component" value="Unassembled WGS sequence"/>
</dbReference>
<dbReference type="PANTHER" id="PTHR48107">
    <property type="entry name" value="NADPH-DEPENDENT ALDEHYDE REDUCTASE-LIKE PROTEIN, CHLOROPLASTIC-RELATED"/>
    <property type="match status" value="1"/>
</dbReference>
<gene>
    <name evidence="3" type="ORF">OIDMADRAFT_37516</name>
</gene>
<dbReference type="HOGENOM" id="CLU_010194_1_3_1"/>
<protein>
    <recommendedName>
        <fullName evidence="5">Ketoreductase (KR) domain-containing protein</fullName>
    </recommendedName>
</protein>
<organism evidence="3 4">
    <name type="scientific">Oidiodendron maius (strain Zn)</name>
    <dbReference type="NCBI Taxonomy" id="913774"/>
    <lineage>
        <taxon>Eukaryota</taxon>
        <taxon>Fungi</taxon>
        <taxon>Dikarya</taxon>
        <taxon>Ascomycota</taxon>
        <taxon>Pezizomycotina</taxon>
        <taxon>Leotiomycetes</taxon>
        <taxon>Leotiomycetes incertae sedis</taxon>
        <taxon>Myxotrichaceae</taxon>
        <taxon>Oidiodendron</taxon>
    </lineage>
</organism>
<dbReference type="AlphaFoldDB" id="A0A0C3HZM2"/>
<reference evidence="4" key="2">
    <citation type="submission" date="2015-01" db="EMBL/GenBank/DDBJ databases">
        <title>Evolutionary Origins and Diversification of the Mycorrhizal Mutualists.</title>
        <authorList>
            <consortium name="DOE Joint Genome Institute"/>
            <consortium name="Mycorrhizal Genomics Consortium"/>
            <person name="Kohler A."/>
            <person name="Kuo A."/>
            <person name="Nagy L.G."/>
            <person name="Floudas D."/>
            <person name="Copeland A."/>
            <person name="Barry K.W."/>
            <person name="Cichocki N."/>
            <person name="Veneault-Fourrey C."/>
            <person name="LaButti K."/>
            <person name="Lindquist E.A."/>
            <person name="Lipzen A."/>
            <person name="Lundell T."/>
            <person name="Morin E."/>
            <person name="Murat C."/>
            <person name="Riley R."/>
            <person name="Ohm R."/>
            <person name="Sun H."/>
            <person name="Tunlid A."/>
            <person name="Henrissat B."/>
            <person name="Grigoriev I.V."/>
            <person name="Hibbett D.S."/>
            <person name="Martin F."/>
        </authorList>
    </citation>
    <scope>NUCLEOTIDE SEQUENCE [LARGE SCALE GENOMIC DNA]</scope>
    <source>
        <strain evidence="4">Zn</strain>
    </source>
</reference>
<dbReference type="PANTHER" id="PTHR48107:SF7">
    <property type="entry name" value="RE15974P"/>
    <property type="match status" value="1"/>
</dbReference>
<evidence type="ECO:0000256" key="2">
    <source>
        <dbReference type="ARBA" id="ARBA00023002"/>
    </source>
</evidence>
<evidence type="ECO:0008006" key="5">
    <source>
        <dbReference type="Google" id="ProtNLM"/>
    </source>
</evidence>
<reference evidence="3 4" key="1">
    <citation type="submission" date="2014-04" db="EMBL/GenBank/DDBJ databases">
        <authorList>
            <consortium name="DOE Joint Genome Institute"/>
            <person name="Kuo A."/>
            <person name="Martino E."/>
            <person name="Perotto S."/>
            <person name="Kohler A."/>
            <person name="Nagy L.G."/>
            <person name="Floudas D."/>
            <person name="Copeland A."/>
            <person name="Barry K.W."/>
            <person name="Cichocki N."/>
            <person name="Veneault-Fourrey C."/>
            <person name="LaButti K."/>
            <person name="Lindquist E.A."/>
            <person name="Lipzen A."/>
            <person name="Lundell T."/>
            <person name="Morin E."/>
            <person name="Murat C."/>
            <person name="Sun H."/>
            <person name="Tunlid A."/>
            <person name="Henrissat B."/>
            <person name="Grigoriev I.V."/>
            <person name="Hibbett D.S."/>
            <person name="Martin F."/>
            <person name="Nordberg H.P."/>
            <person name="Cantor M.N."/>
            <person name="Hua S.X."/>
        </authorList>
    </citation>
    <scope>NUCLEOTIDE SEQUENCE [LARGE SCALE GENOMIC DNA]</scope>
    <source>
        <strain evidence="3 4">Zn</strain>
    </source>
</reference>
<dbReference type="GO" id="GO:0016614">
    <property type="term" value="F:oxidoreductase activity, acting on CH-OH group of donors"/>
    <property type="evidence" value="ECO:0007669"/>
    <property type="project" value="UniProtKB-ARBA"/>
</dbReference>
<evidence type="ECO:0000256" key="1">
    <source>
        <dbReference type="ARBA" id="ARBA00006484"/>
    </source>
</evidence>
<name>A0A0C3HZM2_OIDMZ</name>
<dbReference type="EMBL" id="KN832870">
    <property type="protein sequence ID" value="KIN08300.1"/>
    <property type="molecule type" value="Genomic_DNA"/>
</dbReference>
<dbReference type="InParanoid" id="A0A0C3HZM2"/>